<evidence type="ECO:0000256" key="1">
    <source>
        <dbReference type="ARBA" id="ARBA00009652"/>
    </source>
</evidence>
<dbReference type="EC" id="5.4.99.25" evidence="5"/>
<comment type="similarity">
    <text evidence="1 5">Belongs to the pseudouridine synthase Pus10 family.</text>
</comment>
<dbReference type="HOGENOM" id="CLU_028780_2_0_2"/>
<protein>
    <recommendedName>
        <fullName evidence="5">tRNA pseudouridine synthase Pus10</fullName>
        <ecNumber evidence="5">5.4.99.25</ecNumber>
    </recommendedName>
    <alternativeName>
        <fullName evidence="5">tRNA pseudouridine 54/55 synthase</fullName>
        <shortName evidence="5">Psi54/55 synthase</shortName>
    </alternativeName>
</protein>
<organism evidence="7 8">
    <name type="scientific">Methanothermus fervidus (strain ATCC 43054 / DSM 2088 / JCM 10308 / V24 S)</name>
    <dbReference type="NCBI Taxonomy" id="523846"/>
    <lineage>
        <taxon>Archaea</taxon>
        <taxon>Methanobacteriati</taxon>
        <taxon>Methanobacteriota</taxon>
        <taxon>Methanomada group</taxon>
        <taxon>Methanobacteria</taxon>
        <taxon>Methanobacteriales</taxon>
        <taxon>Methanothermaceae</taxon>
        <taxon>Methanothermus</taxon>
    </lineage>
</organism>
<feature type="active site" description="Nucleophile" evidence="5">
    <location>
        <position position="230"/>
    </location>
</feature>
<dbReference type="Proteomes" id="UP000002315">
    <property type="component" value="Chromosome"/>
</dbReference>
<dbReference type="SUPFAM" id="SSF55120">
    <property type="entry name" value="Pseudouridine synthase"/>
    <property type="match status" value="1"/>
</dbReference>
<dbReference type="PANTHER" id="PTHR21568:SF0">
    <property type="entry name" value="TRNA PSEUDOURIDINE SYNTHASE PUS10"/>
    <property type="match status" value="1"/>
</dbReference>
<dbReference type="FunFam" id="3.30.70.2510:FF:000001">
    <property type="entry name" value="tRNA pseudouridine synthase Pus10"/>
    <property type="match status" value="1"/>
</dbReference>
<dbReference type="KEGG" id="mfv:Mfer_1006"/>
<keyword evidence="3 5" id="KW-0694">RNA-binding</keyword>
<gene>
    <name evidence="5" type="primary">pus10</name>
    <name evidence="7" type="ordered locus">Mfer_1006</name>
</gene>
<dbReference type="GO" id="GO:0160148">
    <property type="term" value="F:tRNA pseudouridine(55) synthase activity"/>
    <property type="evidence" value="ECO:0007669"/>
    <property type="project" value="UniProtKB-EC"/>
</dbReference>
<dbReference type="InterPro" id="IPR039894">
    <property type="entry name" value="Pus10-like"/>
</dbReference>
<proteinExistence type="inferred from homology"/>
<dbReference type="Pfam" id="PF22023">
    <property type="entry name" value="Pus10_THUMP_arc"/>
    <property type="match status" value="1"/>
</dbReference>
<dbReference type="EMBL" id="CP002278">
    <property type="protein sequence ID" value="ADP77801.1"/>
    <property type="molecule type" value="Genomic_DNA"/>
</dbReference>
<evidence type="ECO:0000259" key="6">
    <source>
        <dbReference type="PROSITE" id="PS51165"/>
    </source>
</evidence>
<accession>E3GW36</accession>
<dbReference type="AlphaFoldDB" id="E3GW36"/>
<sequence>MKEIVKEIIESTGGAICERCLGRILSRELKVEGHDNLERGKKIKEKLNLDLKSENRCYICDNIFDKIDEAAEKAEDKINELDIEFSTFLVGSTLPPDMLQRDKEITSLVSKAESIKKDINREIGKRLRRKLKKRVDYQNPDIVVKVNFRYKDPNVYIQINPLYLEGRYRKLVRGIPQTKWPCKHCRGKGCPKCNFKGKMYEESVEEIIAGPLIEATKARESKFHGAGREDIDVRMLGKGRPFVIELKEPRRRKLDLDKIVDEINKSAEGKVEVLFLKYTNRSRIVELKSIKSYKVYRAIAEIEGKIKEEDLKKIEPSFIVKQRTPLRVSHRRADKVRIRKVYDIKPKILDENTIELKIKAEGGLYIKELISGDEGRTKPSITEMLGKQAKCIKLDVIDIGI</sequence>
<keyword evidence="4 5" id="KW-0413">Isomerase</keyword>
<reference evidence="7 8" key="1">
    <citation type="journal article" date="2010" name="Stand. Genomic Sci.">
        <title>Complete genome sequence of Methanothermus fervidus type strain (V24S).</title>
        <authorList>
            <person name="Anderson I."/>
            <person name="Djao O.D."/>
            <person name="Misra M."/>
            <person name="Chertkov O."/>
            <person name="Nolan M."/>
            <person name="Lucas S."/>
            <person name="Lapidus A."/>
            <person name="Del Rio T.G."/>
            <person name="Tice H."/>
            <person name="Cheng J.F."/>
            <person name="Tapia R."/>
            <person name="Han C."/>
            <person name="Goodwin L."/>
            <person name="Pitluck S."/>
            <person name="Liolios K."/>
            <person name="Ivanova N."/>
            <person name="Mavromatis K."/>
            <person name="Mikhailova N."/>
            <person name="Pati A."/>
            <person name="Brambilla E."/>
            <person name="Chen A."/>
            <person name="Palaniappan K."/>
            <person name="Land M."/>
            <person name="Hauser L."/>
            <person name="Chang Y.J."/>
            <person name="Jeffries C.D."/>
            <person name="Sikorski J."/>
            <person name="Spring S."/>
            <person name="Rohde M."/>
            <person name="Eichinger K."/>
            <person name="Huber H."/>
            <person name="Wirth R."/>
            <person name="Goker M."/>
            <person name="Detter J.C."/>
            <person name="Woyke T."/>
            <person name="Bristow J."/>
            <person name="Eisen J.A."/>
            <person name="Markowitz V."/>
            <person name="Hugenholtz P."/>
            <person name="Klenk H.P."/>
            <person name="Kyrpides N.C."/>
        </authorList>
    </citation>
    <scope>NUCLEOTIDE SEQUENCE [LARGE SCALE GENOMIC DNA]</scope>
    <source>
        <strain evidence="8">ATCC 43054 / DSM 2088 / JCM 10308 / V24 S</strain>
    </source>
</reference>
<comment type="function">
    <text evidence="5">Responsible for synthesis of pseudouridine from uracil-54 and uracil-55 in the psi GC loop of transfer RNAs.</text>
</comment>
<dbReference type="PROSITE" id="PS51165">
    <property type="entry name" value="THUMP"/>
    <property type="match status" value="1"/>
</dbReference>
<dbReference type="GO" id="GO:0031119">
    <property type="term" value="P:tRNA pseudouridine synthesis"/>
    <property type="evidence" value="ECO:0007669"/>
    <property type="project" value="UniProtKB-UniRule"/>
</dbReference>
<evidence type="ECO:0000256" key="4">
    <source>
        <dbReference type="ARBA" id="ARBA00023235"/>
    </source>
</evidence>
<dbReference type="Pfam" id="PF21238">
    <property type="entry name" value="Pus10_C"/>
    <property type="match status" value="1"/>
</dbReference>
<dbReference type="STRING" id="523846.Mfer_1006"/>
<evidence type="ECO:0000313" key="7">
    <source>
        <dbReference type="EMBL" id="ADP77801.1"/>
    </source>
</evidence>
<dbReference type="InterPro" id="IPR005912">
    <property type="entry name" value="Pus10"/>
</dbReference>
<keyword evidence="2 5" id="KW-0819">tRNA processing</keyword>
<comment type="catalytic activity">
    <reaction evidence="5">
        <text>uridine(54) in tRNA = pseudouridine(54) in tRNA</text>
        <dbReference type="Rhea" id="RHEA:57876"/>
        <dbReference type="Rhea" id="RHEA-COMP:10193"/>
        <dbReference type="Rhea" id="RHEA-COMP:14141"/>
        <dbReference type="ChEBI" id="CHEBI:65314"/>
        <dbReference type="ChEBI" id="CHEBI:65315"/>
    </reaction>
</comment>
<dbReference type="InterPro" id="IPR004114">
    <property type="entry name" value="THUMP_dom"/>
</dbReference>
<dbReference type="HAMAP" id="MF_01893">
    <property type="entry name" value="Pus10_arch"/>
    <property type="match status" value="1"/>
</dbReference>
<dbReference type="Gene3D" id="3.30.70.3190">
    <property type="match status" value="1"/>
</dbReference>
<dbReference type="InterPro" id="IPR055174">
    <property type="entry name" value="Pus10_THUMP_arc"/>
</dbReference>
<name>E3GW36_METFV</name>
<feature type="binding site" evidence="5">
    <location>
        <position position="296"/>
    </location>
    <ligand>
        <name>substrate</name>
    </ligand>
</feature>
<feature type="domain" description="THUMP" evidence="6">
    <location>
        <begin position="41"/>
        <end position="161"/>
    </location>
</feature>
<dbReference type="GO" id="GO:0000049">
    <property type="term" value="F:tRNA binding"/>
    <property type="evidence" value="ECO:0007669"/>
    <property type="project" value="InterPro"/>
</dbReference>
<dbReference type="NCBIfam" id="TIGR01213">
    <property type="entry name" value="pseudo_Pus10arc"/>
    <property type="match status" value="1"/>
</dbReference>
<dbReference type="Gene3D" id="3.30.70.2510">
    <property type="match status" value="1"/>
</dbReference>
<dbReference type="PANTHER" id="PTHR21568">
    <property type="entry name" value="TRNA PSEUDOURIDINE SYNTHASE PUS10"/>
    <property type="match status" value="1"/>
</dbReference>
<evidence type="ECO:0000256" key="5">
    <source>
        <dbReference type="HAMAP-Rule" id="MF_01893"/>
    </source>
</evidence>
<dbReference type="InterPro" id="IPR048741">
    <property type="entry name" value="Pus10-like_C"/>
</dbReference>
<comment type="catalytic activity">
    <reaction evidence="5">
        <text>uridine(55) in tRNA = pseudouridine(55) in tRNA</text>
        <dbReference type="Rhea" id="RHEA:42532"/>
        <dbReference type="Rhea" id="RHEA-COMP:10101"/>
        <dbReference type="Rhea" id="RHEA-COMP:10102"/>
        <dbReference type="ChEBI" id="CHEBI:65314"/>
        <dbReference type="ChEBI" id="CHEBI:65315"/>
        <dbReference type="EC" id="5.4.99.25"/>
    </reaction>
</comment>
<evidence type="ECO:0000256" key="3">
    <source>
        <dbReference type="ARBA" id="ARBA00022884"/>
    </source>
</evidence>
<evidence type="ECO:0000256" key="2">
    <source>
        <dbReference type="ARBA" id="ARBA00022694"/>
    </source>
</evidence>
<dbReference type="InterPro" id="IPR020103">
    <property type="entry name" value="PsdUridine_synth_cat_dom_sf"/>
</dbReference>
<feature type="binding site" evidence="5">
    <location>
        <position position="365"/>
    </location>
    <ligand>
        <name>substrate</name>
    </ligand>
</feature>
<evidence type="ECO:0000313" key="8">
    <source>
        <dbReference type="Proteomes" id="UP000002315"/>
    </source>
</evidence>
<keyword evidence="8" id="KW-1185">Reference proteome</keyword>